<evidence type="ECO:0000256" key="7">
    <source>
        <dbReference type="ARBA" id="ARBA00022898"/>
    </source>
</evidence>
<keyword evidence="9" id="KW-0408">Iron</keyword>
<dbReference type="RefSeq" id="WP_112158109.1">
    <property type="nucleotide sequence ID" value="NZ_QKRX01000003.1"/>
</dbReference>
<dbReference type="SUPFAM" id="SSF53850">
    <property type="entry name" value="Periplasmic binding protein-like II"/>
    <property type="match status" value="1"/>
</dbReference>
<dbReference type="PANTHER" id="PTHR31528">
    <property type="entry name" value="4-AMINO-5-HYDROXYMETHYL-2-METHYLPYRIMIDINE PHOSPHATE SYNTHASE THI11-RELATED"/>
    <property type="match status" value="1"/>
</dbReference>
<evidence type="ECO:0000256" key="4">
    <source>
        <dbReference type="ARBA" id="ARBA00011738"/>
    </source>
</evidence>
<keyword evidence="7" id="KW-0663">Pyridoxal phosphate</keyword>
<keyword evidence="6" id="KW-0479">Metal-binding</keyword>
<comment type="pathway">
    <text evidence="2">Cofactor biosynthesis; thiamine diphosphate biosynthesis.</text>
</comment>
<feature type="signal peptide" evidence="12">
    <location>
        <begin position="1"/>
        <end position="30"/>
    </location>
</feature>
<proteinExistence type="inferred from homology"/>
<name>A0A364NP71_9GAMM</name>
<keyword evidence="8" id="KW-0784">Thiamine biosynthesis</keyword>
<dbReference type="AlphaFoldDB" id="A0A364NP71"/>
<evidence type="ECO:0000256" key="3">
    <source>
        <dbReference type="ARBA" id="ARBA00009406"/>
    </source>
</evidence>
<gene>
    <name evidence="14" type="ORF">DN062_04885</name>
</gene>
<evidence type="ECO:0000256" key="6">
    <source>
        <dbReference type="ARBA" id="ARBA00022723"/>
    </source>
</evidence>
<evidence type="ECO:0000256" key="9">
    <source>
        <dbReference type="ARBA" id="ARBA00023004"/>
    </source>
</evidence>
<evidence type="ECO:0000256" key="1">
    <source>
        <dbReference type="ARBA" id="ARBA00003469"/>
    </source>
</evidence>
<evidence type="ECO:0000256" key="12">
    <source>
        <dbReference type="SAM" id="SignalP"/>
    </source>
</evidence>
<dbReference type="Gene3D" id="3.40.190.10">
    <property type="entry name" value="Periplasmic binding protein-like II"/>
    <property type="match status" value="2"/>
</dbReference>
<feature type="chain" id="PRO_5017067394" description="Thiamine pyrimidine synthase" evidence="12">
    <location>
        <begin position="31"/>
        <end position="349"/>
    </location>
</feature>
<evidence type="ECO:0000313" key="15">
    <source>
        <dbReference type="Proteomes" id="UP000250744"/>
    </source>
</evidence>
<evidence type="ECO:0000256" key="2">
    <source>
        <dbReference type="ARBA" id="ARBA00004948"/>
    </source>
</evidence>
<keyword evidence="15" id="KW-1185">Reference proteome</keyword>
<dbReference type="Pfam" id="PF09084">
    <property type="entry name" value="NMT1"/>
    <property type="match status" value="1"/>
</dbReference>
<evidence type="ECO:0000259" key="13">
    <source>
        <dbReference type="Pfam" id="PF09084"/>
    </source>
</evidence>
<dbReference type="PANTHER" id="PTHR31528:SF1">
    <property type="entry name" value="4-AMINO-5-HYDROXYMETHYL-2-METHYLPYRIMIDINE PHOSPHATE SYNTHASE THI11-RELATED"/>
    <property type="match status" value="1"/>
</dbReference>
<comment type="catalytic activity">
    <reaction evidence="11">
        <text>N(6)-(pyridoxal phosphate)-L-lysyl-[4-amino-5-hydroxymethyl-2-methylpyrimidine phosphate synthase] + L-histidyl-[4-amino-5-hydroxymethyl-2-methylpyrimidine phosphate synthase] + 2 Fe(3+) + 4 H2O = L-lysyl-[4-amino-5-hydroxymethyl-2-methylpyrimidine phosphate synthase] + (2S)-2-amino-5-hydroxy-4-oxopentanoyl-[4-amino-5-hydroxymethyl-2-methylpyrimidine phosphate synthase] + 4-amino-2-methyl-5-(phosphooxymethyl)pyrimidine + 3-oxopropanoate + 2 Fe(2+) + 2 H(+)</text>
        <dbReference type="Rhea" id="RHEA:65756"/>
        <dbReference type="Rhea" id="RHEA-COMP:16892"/>
        <dbReference type="Rhea" id="RHEA-COMP:16893"/>
        <dbReference type="Rhea" id="RHEA-COMP:16894"/>
        <dbReference type="Rhea" id="RHEA-COMP:16895"/>
        <dbReference type="ChEBI" id="CHEBI:15377"/>
        <dbReference type="ChEBI" id="CHEBI:15378"/>
        <dbReference type="ChEBI" id="CHEBI:29033"/>
        <dbReference type="ChEBI" id="CHEBI:29034"/>
        <dbReference type="ChEBI" id="CHEBI:29969"/>
        <dbReference type="ChEBI" id="CHEBI:29979"/>
        <dbReference type="ChEBI" id="CHEBI:33190"/>
        <dbReference type="ChEBI" id="CHEBI:58354"/>
        <dbReference type="ChEBI" id="CHEBI:143915"/>
        <dbReference type="ChEBI" id="CHEBI:157692"/>
    </reaction>
    <physiologicalReaction direction="left-to-right" evidence="11">
        <dbReference type="Rhea" id="RHEA:65757"/>
    </physiologicalReaction>
</comment>
<keyword evidence="12" id="KW-0732">Signal</keyword>
<dbReference type="InterPro" id="IPR027939">
    <property type="entry name" value="NMT1/THI5"/>
</dbReference>
<keyword evidence="5" id="KW-0808">Transferase</keyword>
<dbReference type="Proteomes" id="UP000250744">
    <property type="component" value="Unassembled WGS sequence"/>
</dbReference>
<evidence type="ECO:0000256" key="8">
    <source>
        <dbReference type="ARBA" id="ARBA00022977"/>
    </source>
</evidence>
<comment type="similarity">
    <text evidence="3">Belongs to the NMT1/THI5 family.</text>
</comment>
<dbReference type="EMBL" id="QKRX01000003">
    <property type="protein sequence ID" value="RAU18822.1"/>
    <property type="molecule type" value="Genomic_DNA"/>
</dbReference>
<evidence type="ECO:0000313" key="14">
    <source>
        <dbReference type="EMBL" id="RAU18822.1"/>
    </source>
</evidence>
<evidence type="ECO:0000256" key="10">
    <source>
        <dbReference type="ARBA" id="ARBA00033171"/>
    </source>
</evidence>
<organism evidence="14 15">
    <name type="scientific">Nitrincola tibetensis</name>
    <dbReference type="NCBI Taxonomy" id="2219697"/>
    <lineage>
        <taxon>Bacteria</taxon>
        <taxon>Pseudomonadati</taxon>
        <taxon>Pseudomonadota</taxon>
        <taxon>Gammaproteobacteria</taxon>
        <taxon>Oceanospirillales</taxon>
        <taxon>Oceanospirillaceae</taxon>
        <taxon>Nitrincola</taxon>
    </lineage>
</organism>
<comment type="subunit">
    <text evidence="4">Homodimer.</text>
</comment>
<dbReference type="GO" id="GO:0009228">
    <property type="term" value="P:thiamine biosynthetic process"/>
    <property type="evidence" value="ECO:0007669"/>
    <property type="project" value="UniProtKB-KW"/>
</dbReference>
<dbReference type="OrthoDB" id="9815602at2"/>
<reference evidence="14 15" key="1">
    <citation type="submission" date="2018-06" db="EMBL/GenBank/DDBJ databases">
        <title>Nitrincola tibetense sp. nov., isolated from Lake XuguoCo on Tibetan Plateau.</title>
        <authorList>
            <person name="Xing P."/>
        </authorList>
    </citation>
    <scope>NUCLEOTIDE SEQUENCE [LARGE SCALE GENOMIC DNA]</scope>
    <source>
        <strain evidence="15">xg18</strain>
    </source>
</reference>
<dbReference type="GO" id="GO:0046872">
    <property type="term" value="F:metal ion binding"/>
    <property type="evidence" value="ECO:0007669"/>
    <property type="project" value="UniProtKB-KW"/>
</dbReference>
<evidence type="ECO:0000256" key="11">
    <source>
        <dbReference type="ARBA" id="ARBA00048179"/>
    </source>
</evidence>
<comment type="caution">
    <text evidence="14">The sequence shown here is derived from an EMBL/GenBank/DDBJ whole genome shotgun (WGS) entry which is preliminary data.</text>
</comment>
<protein>
    <recommendedName>
        <fullName evidence="10">Thiamine pyrimidine synthase</fullName>
    </recommendedName>
</protein>
<dbReference type="GO" id="GO:0016740">
    <property type="term" value="F:transferase activity"/>
    <property type="evidence" value="ECO:0007669"/>
    <property type="project" value="UniProtKB-KW"/>
</dbReference>
<comment type="function">
    <text evidence="1">Responsible for the formation of the pyrimidine heterocycle in the thiamine biosynthesis pathway. Catalyzes the formation of hydroxymethylpyrimidine phosphate (HMP-P) from histidine and pyridoxal phosphate (PLP). The protein uses PLP and the active site histidine to form HMP-P, generating an inactive enzyme. The enzyme can only undergo a single turnover, which suggests it is a suicide enzyme.</text>
</comment>
<feature type="domain" description="SsuA/THI5-like" evidence="13">
    <location>
        <begin position="51"/>
        <end position="265"/>
    </location>
</feature>
<sequence length="349" mass="37466">MNITKRRSLKKLAALCGAAAVLTFPTLGLAQSSPATKINFTLDWRFEGPSAPFLMALEKGYFLEEGLNVTIDSGNGSAGAVTRVATGAYDMGFADFSALVEYASANADSGIQAVYMLYNQTPAAVFTLKEFGIDTPADLAGKTLAAPVFDAGRKAWPSFAAHNGLAVDSVTWQSVDPAIRETLLARRQVDAITGFYFTSLLNLEARGVSLDEITVMPYADYGVALYGNAIIASEKMLAEQPEAVAGFNRAFNKALLETIADPESAVKYVSKRDPLVNEGLELRRLTLALDAQVVTDETREEGLGAVTLDRLKQSIDEAVESFGLSSTPDAEALFNFAMLPEKSTRILPH</sequence>
<accession>A0A364NP71</accession>
<evidence type="ECO:0000256" key="5">
    <source>
        <dbReference type="ARBA" id="ARBA00022679"/>
    </source>
</evidence>
<dbReference type="InterPro" id="IPR015168">
    <property type="entry name" value="SsuA/THI5"/>
</dbReference>